<dbReference type="InterPro" id="IPR001451">
    <property type="entry name" value="Hexapep"/>
</dbReference>
<sequence length="340" mass="36460">MEKSVQELAEFLKGTVEHDNPELRITGVNGLVEAGPKDISFAVPPHVEHCHLSKAGVMVLSSEDPELDGRPVIRVANPRAAFAALLELFRPQEEVERVISPYAYVSKKAKIGSNVAIQPFAVVEDDAEIGDGCVIYPHAYVGKRVKMGKDCTIYPNTTIREDCVLGDRVILQSGSVIGGDGFGYITQNGKHSKVLQTGNVVLQDDVEIGNNTCIDRATVDSTIVGKGTKIDNLVHLGHNDILGENCLVVAHVGISGSVTVGNNVTFAGQVGTVGHITIGSNCVFGGKTGITNNVPDNSVMGGFPAMPMKEWLRQEANLRKVGDMLKRVKALEKELAELKK</sequence>
<dbReference type="HAMAP" id="MF_00523">
    <property type="entry name" value="LpxD"/>
    <property type="match status" value="1"/>
</dbReference>
<dbReference type="UniPathway" id="UPA00973"/>
<keyword evidence="10" id="KW-1185">Reference proteome</keyword>
<evidence type="ECO:0000259" key="8">
    <source>
        <dbReference type="Pfam" id="PF04613"/>
    </source>
</evidence>
<comment type="pathway">
    <text evidence="7">Bacterial outer membrane biogenesis; LPS lipid A biosynthesis.</text>
</comment>
<keyword evidence="3 7" id="KW-0808">Transferase</keyword>
<dbReference type="InterPro" id="IPR007691">
    <property type="entry name" value="LpxD"/>
</dbReference>
<dbReference type="EC" id="2.3.1.191" evidence="7"/>
<dbReference type="PANTHER" id="PTHR43378:SF2">
    <property type="entry name" value="UDP-3-O-ACYLGLUCOSAMINE N-ACYLTRANSFERASE 1, MITOCHONDRIAL-RELATED"/>
    <property type="match status" value="1"/>
</dbReference>
<dbReference type="InterPro" id="IPR020573">
    <property type="entry name" value="UDP_GlcNAc_AcTrfase_non-rep"/>
</dbReference>
<keyword evidence="4 7" id="KW-0677">Repeat</keyword>
<dbReference type="GO" id="GO:0016410">
    <property type="term" value="F:N-acyltransferase activity"/>
    <property type="evidence" value="ECO:0007669"/>
    <property type="project" value="InterPro"/>
</dbReference>
<evidence type="ECO:0000256" key="7">
    <source>
        <dbReference type="HAMAP-Rule" id="MF_00523"/>
    </source>
</evidence>
<dbReference type="InterPro" id="IPR011004">
    <property type="entry name" value="Trimer_LpxA-like_sf"/>
</dbReference>
<comment type="function">
    <text evidence="7">Catalyzes the N-acylation of UDP-3-O-acylglucosamine using 3-hydroxyacyl-ACP as the acyl donor. Is involved in the biosynthesis of lipid A, a phosphorylated glycolipid that anchors the lipopolysaccharide to the outer membrane of the cell.</text>
</comment>
<evidence type="ECO:0000256" key="3">
    <source>
        <dbReference type="ARBA" id="ARBA00022679"/>
    </source>
</evidence>
<keyword evidence="5 7" id="KW-0443">Lipid metabolism</keyword>
<evidence type="ECO:0000256" key="2">
    <source>
        <dbReference type="ARBA" id="ARBA00022556"/>
    </source>
</evidence>
<dbReference type="CDD" id="cd03352">
    <property type="entry name" value="LbH_LpxD"/>
    <property type="match status" value="1"/>
</dbReference>
<dbReference type="PANTHER" id="PTHR43378">
    <property type="entry name" value="UDP-3-O-ACYLGLUCOSAMINE N-ACYLTRANSFERASE"/>
    <property type="match status" value="1"/>
</dbReference>
<dbReference type="HOGENOM" id="CLU_049865_0_0_9"/>
<dbReference type="GeneID" id="78523549"/>
<dbReference type="Pfam" id="PF04613">
    <property type="entry name" value="LpxD"/>
    <property type="match status" value="1"/>
</dbReference>
<dbReference type="Proteomes" id="UP000004923">
    <property type="component" value="Unassembled WGS sequence"/>
</dbReference>
<dbReference type="AlphaFoldDB" id="E8LCM7"/>
<evidence type="ECO:0000256" key="5">
    <source>
        <dbReference type="ARBA" id="ARBA00023098"/>
    </source>
</evidence>
<dbReference type="Gene3D" id="2.160.10.10">
    <property type="entry name" value="Hexapeptide repeat proteins"/>
    <property type="match status" value="1"/>
</dbReference>
<dbReference type="GO" id="GO:0009245">
    <property type="term" value="P:lipid A biosynthetic process"/>
    <property type="evidence" value="ECO:0007669"/>
    <property type="project" value="UniProtKB-UniRule"/>
</dbReference>
<dbReference type="eggNOG" id="COG1044">
    <property type="taxonomic scope" value="Bacteria"/>
</dbReference>
<dbReference type="GO" id="GO:0103118">
    <property type="term" value="F:UDP-3-O-[(3R)-3-hydroxyacyl]-glucosamine N-acyltransferase activity"/>
    <property type="evidence" value="ECO:0007669"/>
    <property type="project" value="UniProtKB-EC"/>
</dbReference>
<keyword evidence="6 7" id="KW-0012">Acyltransferase</keyword>
<feature type="domain" description="UDP-3-O-[3-hydroxymyristoyl] glucosamine N-acyltransferase non-repeat region" evidence="8">
    <location>
        <begin position="23"/>
        <end position="88"/>
    </location>
</feature>
<dbReference type="RefSeq" id="WP_009144983.1">
    <property type="nucleotide sequence ID" value="NZ_GL830863.1"/>
</dbReference>
<keyword evidence="2 7" id="KW-0441">Lipid A biosynthesis</keyword>
<comment type="subunit">
    <text evidence="7">Homotrimer.</text>
</comment>
<evidence type="ECO:0000256" key="6">
    <source>
        <dbReference type="ARBA" id="ARBA00023315"/>
    </source>
</evidence>
<dbReference type="Gene3D" id="3.40.1390.10">
    <property type="entry name" value="MurE/MurF, N-terminal domain"/>
    <property type="match status" value="1"/>
</dbReference>
<evidence type="ECO:0000256" key="1">
    <source>
        <dbReference type="ARBA" id="ARBA00022516"/>
    </source>
</evidence>
<feature type="active site" description="Proton acceptor" evidence="7">
    <location>
        <position position="238"/>
    </location>
</feature>
<dbReference type="NCBIfam" id="TIGR01853">
    <property type="entry name" value="lipid_A_lpxD"/>
    <property type="match status" value="1"/>
</dbReference>
<dbReference type="OrthoDB" id="9784739at2"/>
<reference evidence="9 10" key="1">
    <citation type="submission" date="2011-01" db="EMBL/GenBank/DDBJ databases">
        <authorList>
            <person name="Weinstock G."/>
            <person name="Sodergren E."/>
            <person name="Clifton S."/>
            <person name="Fulton L."/>
            <person name="Fulton B."/>
            <person name="Courtney L."/>
            <person name="Fronick C."/>
            <person name="Harrison M."/>
            <person name="Strong C."/>
            <person name="Farmer C."/>
            <person name="Delahaunty K."/>
            <person name="Markovic C."/>
            <person name="Hall O."/>
            <person name="Minx P."/>
            <person name="Tomlinson C."/>
            <person name="Mitreva M."/>
            <person name="Hou S."/>
            <person name="Chen J."/>
            <person name="Wollam A."/>
            <person name="Pepin K.H."/>
            <person name="Johnson M."/>
            <person name="Bhonagiri V."/>
            <person name="Zhang X."/>
            <person name="Suruliraj S."/>
            <person name="Warren W."/>
            <person name="Chinwalla A."/>
            <person name="Mardis E.R."/>
            <person name="Wilson R.K."/>
        </authorList>
    </citation>
    <scope>NUCLEOTIDE SEQUENCE [LARGE SCALE GENOMIC DNA]</scope>
    <source>
        <strain evidence="9 10">YIT 12067</strain>
    </source>
</reference>
<dbReference type="SUPFAM" id="SSF51161">
    <property type="entry name" value="Trimeric LpxA-like enzymes"/>
    <property type="match status" value="1"/>
</dbReference>
<organism evidence="9 10">
    <name type="scientific">Phascolarctobacterium succinatutens YIT 12067</name>
    <dbReference type="NCBI Taxonomy" id="626939"/>
    <lineage>
        <taxon>Bacteria</taxon>
        <taxon>Bacillati</taxon>
        <taxon>Bacillota</taxon>
        <taxon>Negativicutes</taxon>
        <taxon>Acidaminococcales</taxon>
        <taxon>Acidaminococcaceae</taxon>
        <taxon>Phascolarctobacterium</taxon>
    </lineage>
</organism>
<proteinExistence type="inferred from homology"/>
<dbReference type="NCBIfam" id="NF002060">
    <property type="entry name" value="PRK00892.1"/>
    <property type="match status" value="1"/>
</dbReference>
<comment type="similarity">
    <text evidence="7">Belongs to the transferase hexapeptide repeat family. LpxD subfamily.</text>
</comment>
<protein>
    <recommendedName>
        <fullName evidence="7">UDP-3-O-acylglucosamine N-acyltransferase</fullName>
        <ecNumber evidence="7">2.3.1.191</ecNumber>
    </recommendedName>
</protein>
<comment type="caution">
    <text evidence="9">The sequence shown here is derived from an EMBL/GenBank/DDBJ whole genome shotgun (WGS) entry which is preliminary data.</text>
</comment>
<evidence type="ECO:0000313" key="9">
    <source>
        <dbReference type="EMBL" id="EFY05462.1"/>
    </source>
</evidence>
<comment type="catalytic activity">
    <reaction evidence="7">
        <text>a UDP-3-O-[(3R)-3-hydroxyacyl]-alpha-D-glucosamine + a (3R)-hydroxyacyl-[ACP] = a UDP-2-N,3-O-bis[(3R)-3-hydroxyacyl]-alpha-D-glucosamine + holo-[ACP] + H(+)</text>
        <dbReference type="Rhea" id="RHEA:53836"/>
        <dbReference type="Rhea" id="RHEA-COMP:9685"/>
        <dbReference type="Rhea" id="RHEA-COMP:9945"/>
        <dbReference type="ChEBI" id="CHEBI:15378"/>
        <dbReference type="ChEBI" id="CHEBI:64479"/>
        <dbReference type="ChEBI" id="CHEBI:78827"/>
        <dbReference type="ChEBI" id="CHEBI:137740"/>
        <dbReference type="ChEBI" id="CHEBI:137748"/>
        <dbReference type="EC" id="2.3.1.191"/>
    </reaction>
</comment>
<evidence type="ECO:0000313" key="10">
    <source>
        <dbReference type="Proteomes" id="UP000004923"/>
    </source>
</evidence>
<keyword evidence="1 7" id="KW-0444">Lipid biosynthesis</keyword>
<gene>
    <name evidence="7 9" type="primary">lpxD</name>
    <name evidence="9" type="ORF">HMPREF9443_00596</name>
</gene>
<dbReference type="GO" id="GO:0016020">
    <property type="term" value="C:membrane"/>
    <property type="evidence" value="ECO:0007669"/>
    <property type="project" value="GOC"/>
</dbReference>
<accession>E8LCM7</accession>
<dbReference type="EMBL" id="AEVN01000021">
    <property type="protein sequence ID" value="EFY05462.1"/>
    <property type="molecule type" value="Genomic_DNA"/>
</dbReference>
<dbReference type="Pfam" id="PF00132">
    <property type="entry name" value="Hexapep"/>
    <property type="match status" value="2"/>
</dbReference>
<evidence type="ECO:0000256" key="4">
    <source>
        <dbReference type="ARBA" id="ARBA00022737"/>
    </source>
</evidence>
<name>E8LCM7_9FIRM</name>